<protein>
    <submittedName>
        <fullName evidence="5">Uncharacterized protein</fullName>
    </submittedName>
</protein>
<dbReference type="InterPro" id="IPR013126">
    <property type="entry name" value="Hsp_70_fam"/>
</dbReference>
<dbReference type="Gene3D" id="3.30.420.40">
    <property type="match status" value="1"/>
</dbReference>
<evidence type="ECO:0000313" key="5">
    <source>
        <dbReference type="EnsemblMetazoa" id="LLOJ002146-PA"/>
    </source>
</evidence>
<keyword evidence="3" id="KW-0067">ATP-binding</keyword>
<feature type="transmembrane region" description="Helical" evidence="4">
    <location>
        <begin position="12"/>
        <end position="34"/>
    </location>
</feature>
<dbReference type="AlphaFoldDB" id="A0A1B0CCS8"/>
<keyword evidence="4" id="KW-0472">Membrane</keyword>
<dbReference type="VEuPathDB" id="VectorBase:LLOJ002146"/>
<dbReference type="GO" id="GO:0050909">
    <property type="term" value="P:sensory perception of taste"/>
    <property type="evidence" value="ECO:0007669"/>
    <property type="project" value="InterPro"/>
</dbReference>
<feature type="transmembrane region" description="Helical" evidence="4">
    <location>
        <begin position="136"/>
        <end position="157"/>
    </location>
</feature>
<evidence type="ECO:0000256" key="1">
    <source>
        <dbReference type="ARBA" id="ARBA00007381"/>
    </source>
</evidence>
<proteinExistence type="inferred from homology"/>
<organism evidence="5 6">
    <name type="scientific">Lutzomyia longipalpis</name>
    <name type="common">Sand fly</name>
    <dbReference type="NCBI Taxonomy" id="7200"/>
    <lineage>
        <taxon>Eukaryota</taxon>
        <taxon>Metazoa</taxon>
        <taxon>Ecdysozoa</taxon>
        <taxon>Arthropoda</taxon>
        <taxon>Hexapoda</taxon>
        <taxon>Insecta</taxon>
        <taxon>Pterygota</taxon>
        <taxon>Neoptera</taxon>
        <taxon>Endopterygota</taxon>
        <taxon>Diptera</taxon>
        <taxon>Nematocera</taxon>
        <taxon>Psychodoidea</taxon>
        <taxon>Psychodidae</taxon>
        <taxon>Lutzomyia</taxon>
        <taxon>Lutzomyia</taxon>
    </lineage>
</organism>
<reference evidence="5" key="1">
    <citation type="submission" date="2020-05" db="UniProtKB">
        <authorList>
            <consortium name="EnsemblMetazoa"/>
        </authorList>
    </citation>
    <scope>IDENTIFICATION</scope>
    <source>
        <strain evidence="5">Jacobina</strain>
    </source>
</reference>
<dbReference type="EMBL" id="AJWK01007070">
    <property type="status" value="NOT_ANNOTATED_CDS"/>
    <property type="molecule type" value="Genomic_DNA"/>
</dbReference>
<keyword evidence="4" id="KW-1133">Transmembrane helix</keyword>
<dbReference type="Proteomes" id="UP000092461">
    <property type="component" value="Unassembled WGS sequence"/>
</dbReference>
<feature type="transmembrane region" description="Helical" evidence="4">
    <location>
        <begin position="46"/>
        <end position="70"/>
    </location>
</feature>
<sequence>MGSFFRRSSQIFATIVELCFFFMARIAGILPISLDSQNGKVQMSHFLVIYSLLLAILLTITIPISIFVLLEMMNVFEDTMMMVVSIIEYFMSYAVAIVVLYQNICMSSRMAKVVNAGFPMYKSLPQVVVDKLRRRFYIYVLIMSFGGIASSAMNIAMNGRVEIIANDQGNRITPSYVAFTAEGERLIGDAAKNQLTTNPENTVFDAKRLIGQSFLAR</sequence>
<evidence type="ECO:0000256" key="3">
    <source>
        <dbReference type="ARBA" id="ARBA00022840"/>
    </source>
</evidence>
<keyword evidence="4" id="KW-0812">Transmembrane</keyword>
<dbReference type="GO" id="GO:0140662">
    <property type="term" value="F:ATP-dependent protein folding chaperone"/>
    <property type="evidence" value="ECO:0007669"/>
    <property type="project" value="InterPro"/>
</dbReference>
<dbReference type="FunFam" id="3.30.420.40:FF:000028">
    <property type="entry name" value="heat shock 70 kDa protein-like"/>
    <property type="match status" value="1"/>
</dbReference>
<accession>A0A1B0CCS8</accession>
<dbReference type="EMBL" id="AJWK01007069">
    <property type="status" value="NOT_ANNOTATED_CDS"/>
    <property type="molecule type" value="Genomic_DNA"/>
</dbReference>
<dbReference type="Pfam" id="PF00012">
    <property type="entry name" value="HSP70"/>
    <property type="match status" value="1"/>
</dbReference>
<keyword evidence="2" id="KW-0547">Nucleotide-binding</keyword>
<dbReference type="GO" id="GO:0005524">
    <property type="term" value="F:ATP binding"/>
    <property type="evidence" value="ECO:0007669"/>
    <property type="project" value="UniProtKB-KW"/>
</dbReference>
<dbReference type="EMBL" id="AJWK01007068">
    <property type="status" value="NOT_ANNOTATED_CDS"/>
    <property type="molecule type" value="Genomic_DNA"/>
</dbReference>
<feature type="transmembrane region" description="Helical" evidence="4">
    <location>
        <begin position="82"/>
        <end position="101"/>
    </location>
</feature>
<dbReference type="InterPro" id="IPR043129">
    <property type="entry name" value="ATPase_NBD"/>
</dbReference>
<dbReference type="PRINTS" id="PR00301">
    <property type="entry name" value="HEATSHOCK70"/>
</dbReference>
<dbReference type="EnsemblMetazoa" id="LLOJ002146-RA">
    <property type="protein sequence ID" value="LLOJ002146-PA"/>
    <property type="gene ID" value="LLOJ002146"/>
</dbReference>
<evidence type="ECO:0000256" key="2">
    <source>
        <dbReference type="ARBA" id="ARBA00022741"/>
    </source>
</evidence>
<evidence type="ECO:0000313" key="6">
    <source>
        <dbReference type="Proteomes" id="UP000092461"/>
    </source>
</evidence>
<name>A0A1B0CCS8_LUTLO</name>
<keyword evidence="6" id="KW-1185">Reference proteome</keyword>
<evidence type="ECO:0000256" key="4">
    <source>
        <dbReference type="SAM" id="Phobius"/>
    </source>
</evidence>
<dbReference type="SUPFAM" id="SSF53067">
    <property type="entry name" value="Actin-like ATPase domain"/>
    <property type="match status" value="1"/>
</dbReference>
<dbReference type="PANTHER" id="PTHR19375">
    <property type="entry name" value="HEAT SHOCK PROTEIN 70KDA"/>
    <property type="match status" value="1"/>
</dbReference>
<dbReference type="GO" id="GO:0005886">
    <property type="term" value="C:plasma membrane"/>
    <property type="evidence" value="ECO:0007669"/>
    <property type="project" value="UniProtKB-SubCell"/>
</dbReference>
<comment type="similarity">
    <text evidence="1">Belongs to the heat shock protein 70 family.</text>
</comment>